<dbReference type="VEuPathDB" id="TrichDB:TVAGG3_0987340"/>
<dbReference type="EMBL" id="DS113189">
    <property type="protein sequence ID" value="EAY21559.1"/>
    <property type="molecule type" value="Genomic_DNA"/>
</dbReference>
<gene>
    <name evidence="1" type="ORF">TVAG_013240</name>
</gene>
<reference evidence="1" key="1">
    <citation type="submission" date="2006-10" db="EMBL/GenBank/DDBJ databases">
        <authorList>
            <person name="Amadeo P."/>
            <person name="Zhao Q."/>
            <person name="Wortman J."/>
            <person name="Fraser-Liggett C."/>
            <person name="Carlton J."/>
        </authorList>
    </citation>
    <scope>NUCLEOTIDE SEQUENCE</scope>
    <source>
        <strain evidence="1">G3</strain>
    </source>
</reference>
<dbReference type="KEGG" id="tva:5467078"/>
<keyword evidence="2" id="KW-1185">Reference proteome</keyword>
<dbReference type="RefSeq" id="XP_001582545.1">
    <property type="nucleotide sequence ID" value="XM_001582495.1"/>
</dbReference>
<sequence>MNENTEQQSDSEVITSVTQIIYHRLVKDVIFYFVQAKKENGDTVYVWVNQETVNLYPDILNLYWGPNPGFLKDVETETIDHANSANIQYAADPSQNIYTINCRAPKPDLVGNLASGGVINKILKYNPASREFLVQFADVGDPNSNFTFPESYMIELNPEMVIDFFMNNPQYF</sequence>
<dbReference type="VEuPathDB" id="TrichDB:TVAG_013240"/>
<protein>
    <submittedName>
        <fullName evidence="1">Uncharacterized protein</fullName>
    </submittedName>
</protein>
<dbReference type="InParanoid" id="A2DD80"/>
<evidence type="ECO:0000313" key="1">
    <source>
        <dbReference type="EMBL" id="EAY21559.1"/>
    </source>
</evidence>
<accession>A2DD80</accession>
<evidence type="ECO:0000313" key="2">
    <source>
        <dbReference type="Proteomes" id="UP000001542"/>
    </source>
</evidence>
<organism evidence="1 2">
    <name type="scientific">Trichomonas vaginalis (strain ATCC PRA-98 / G3)</name>
    <dbReference type="NCBI Taxonomy" id="412133"/>
    <lineage>
        <taxon>Eukaryota</taxon>
        <taxon>Metamonada</taxon>
        <taxon>Parabasalia</taxon>
        <taxon>Trichomonadida</taxon>
        <taxon>Trichomonadidae</taxon>
        <taxon>Trichomonas</taxon>
    </lineage>
</organism>
<name>A2DD80_TRIV3</name>
<reference evidence="1" key="2">
    <citation type="journal article" date="2007" name="Science">
        <title>Draft genome sequence of the sexually transmitted pathogen Trichomonas vaginalis.</title>
        <authorList>
            <person name="Carlton J.M."/>
            <person name="Hirt R.P."/>
            <person name="Silva J.C."/>
            <person name="Delcher A.L."/>
            <person name="Schatz M."/>
            <person name="Zhao Q."/>
            <person name="Wortman J.R."/>
            <person name="Bidwell S.L."/>
            <person name="Alsmark U.C.M."/>
            <person name="Besteiro S."/>
            <person name="Sicheritz-Ponten T."/>
            <person name="Noel C.J."/>
            <person name="Dacks J.B."/>
            <person name="Foster P.G."/>
            <person name="Simillion C."/>
            <person name="Van de Peer Y."/>
            <person name="Miranda-Saavedra D."/>
            <person name="Barton G.J."/>
            <person name="Westrop G.D."/>
            <person name="Mueller S."/>
            <person name="Dessi D."/>
            <person name="Fiori P.L."/>
            <person name="Ren Q."/>
            <person name="Paulsen I."/>
            <person name="Zhang H."/>
            <person name="Bastida-Corcuera F.D."/>
            <person name="Simoes-Barbosa A."/>
            <person name="Brown M.T."/>
            <person name="Hayes R.D."/>
            <person name="Mukherjee M."/>
            <person name="Okumura C.Y."/>
            <person name="Schneider R."/>
            <person name="Smith A.J."/>
            <person name="Vanacova S."/>
            <person name="Villalvazo M."/>
            <person name="Haas B.J."/>
            <person name="Pertea M."/>
            <person name="Feldblyum T.V."/>
            <person name="Utterback T.R."/>
            <person name="Shu C.L."/>
            <person name="Osoegawa K."/>
            <person name="de Jong P.J."/>
            <person name="Hrdy I."/>
            <person name="Horvathova L."/>
            <person name="Zubacova Z."/>
            <person name="Dolezal P."/>
            <person name="Malik S.B."/>
            <person name="Logsdon J.M. Jr."/>
            <person name="Henze K."/>
            <person name="Gupta A."/>
            <person name="Wang C.C."/>
            <person name="Dunne R.L."/>
            <person name="Upcroft J.A."/>
            <person name="Upcroft P."/>
            <person name="White O."/>
            <person name="Salzberg S.L."/>
            <person name="Tang P."/>
            <person name="Chiu C.-H."/>
            <person name="Lee Y.-S."/>
            <person name="Embley T.M."/>
            <person name="Coombs G.H."/>
            <person name="Mottram J.C."/>
            <person name="Tachezy J."/>
            <person name="Fraser-Liggett C.M."/>
            <person name="Johnson P.J."/>
        </authorList>
    </citation>
    <scope>NUCLEOTIDE SEQUENCE [LARGE SCALE GENOMIC DNA]</scope>
    <source>
        <strain evidence="1">G3</strain>
    </source>
</reference>
<proteinExistence type="predicted"/>
<dbReference type="AlphaFoldDB" id="A2DD80"/>
<dbReference type="Proteomes" id="UP000001542">
    <property type="component" value="Unassembled WGS sequence"/>
</dbReference>